<dbReference type="Pfam" id="PF01055">
    <property type="entry name" value="Glyco_hydro_31_2nd"/>
    <property type="match status" value="1"/>
</dbReference>
<dbReference type="Proteomes" id="UP000245667">
    <property type="component" value="Unassembled WGS sequence"/>
</dbReference>
<dbReference type="OrthoDB" id="176168at2"/>
<keyword evidence="11" id="KW-1185">Reference proteome</keyword>
<keyword evidence="2 4" id="KW-0378">Hydrolase</keyword>
<dbReference type="Gene3D" id="3.20.20.80">
    <property type="entry name" value="Glycosidases"/>
    <property type="match status" value="1"/>
</dbReference>
<evidence type="ECO:0000256" key="2">
    <source>
        <dbReference type="ARBA" id="ARBA00022801"/>
    </source>
</evidence>
<dbReference type="PANTHER" id="PTHR43053:SF4">
    <property type="entry name" value="MYOGENESIS-REGULATING GLYCOSIDASE"/>
    <property type="match status" value="1"/>
</dbReference>
<dbReference type="GO" id="GO:0004553">
    <property type="term" value="F:hydrolase activity, hydrolyzing O-glycosyl compounds"/>
    <property type="evidence" value="ECO:0007669"/>
    <property type="project" value="InterPro"/>
</dbReference>
<name>A0A316DYP4_9FLAO</name>
<organism evidence="9 10">
    <name type="scientific">Maribacter polysiphoniae</name>
    <dbReference type="NCBI Taxonomy" id="429344"/>
    <lineage>
        <taxon>Bacteria</taxon>
        <taxon>Pseudomonadati</taxon>
        <taxon>Bacteroidota</taxon>
        <taxon>Flavobacteriia</taxon>
        <taxon>Flavobacteriales</taxon>
        <taxon>Flavobacteriaceae</taxon>
        <taxon>Maribacter</taxon>
    </lineage>
</organism>
<dbReference type="EMBL" id="QGGQ01000007">
    <property type="protein sequence ID" value="PWK22548.1"/>
    <property type="molecule type" value="Genomic_DNA"/>
</dbReference>
<reference evidence="8 11" key="2">
    <citation type="submission" date="2020-07" db="EMBL/GenBank/DDBJ databases">
        <title>The draft genome sequence of Maribacter polysiphoniae KCTC 22021.</title>
        <authorList>
            <person name="Mu L."/>
        </authorList>
    </citation>
    <scope>NUCLEOTIDE SEQUENCE [LARGE SCALE GENOMIC DNA]</scope>
    <source>
        <strain evidence="8 11">KCTC 22021</strain>
    </source>
</reference>
<reference evidence="9 10" key="1">
    <citation type="submission" date="2018-05" db="EMBL/GenBank/DDBJ databases">
        <title>Genomic Encyclopedia of Archaeal and Bacterial Type Strains, Phase II (KMG-II): from individual species to whole genera.</title>
        <authorList>
            <person name="Goeker M."/>
        </authorList>
    </citation>
    <scope>NUCLEOTIDE SEQUENCE [LARGE SCALE GENOMIC DNA]</scope>
    <source>
        <strain evidence="9 10">DSM 23514</strain>
    </source>
</reference>
<dbReference type="InterPro" id="IPR048395">
    <property type="entry name" value="Glyco_hydro_31_C"/>
</dbReference>
<evidence type="ECO:0000256" key="5">
    <source>
        <dbReference type="SAM" id="SignalP"/>
    </source>
</evidence>
<dbReference type="GO" id="GO:0005975">
    <property type="term" value="P:carbohydrate metabolic process"/>
    <property type="evidence" value="ECO:0007669"/>
    <property type="project" value="InterPro"/>
</dbReference>
<dbReference type="CDD" id="cd06592">
    <property type="entry name" value="GH31_NET37"/>
    <property type="match status" value="1"/>
</dbReference>
<comment type="caution">
    <text evidence="9">The sequence shown here is derived from an EMBL/GenBank/DDBJ whole genome shotgun (WGS) entry which is preliminary data.</text>
</comment>
<evidence type="ECO:0000259" key="6">
    <source>
        <dbReference type="Pfam" id="PF01055"/>
    </source>
</evidence>
<keyword evidence="3 4" id="KW-0326">Glycosidase</keyword>
<keyword evidence="5" id="KW-0732">Signal</keyword>
<dbReference type="EMBL" id="JACWLN010000006">
    <property type="protein sequence ID" value="MBD1261649.1"/>
    <property type="molecule type" value="Genomic_DNA"/>
</dbReference>
<sequence>MKKLFYITCLQVFLLSITWNGVAQQNKQHQISVPVEKNMSWWTGVIKHGEMMPIQNGYKANLNQNYGNQIQPMLLSNQGHVIWSEKPFEITLENGMLNVISPDSSLTYIKAGKTLKDGFKFASENHFPPSGKLPDRLLFSKPQYNTWIELMYDQNQEDILEYARQIIANGFPPGVLMIDDNWQEDYGKWNFHEGRFPNPKMMVDSLHTMGFKVMLWVCPFVSPDCDVFRKLREEDLLLEDKSGNPALIEWWNGYSSLIDLSKKEGNQWFENQLNTLKETYGIDGFKLDAGDFGTYEGCYSGGVKVSPQEHSELYAKIGLGNPLNEYRAMWKMAGQPIVNRLSDKRHNWEDLQKLVPGILVQGIMGYSFSCPDMIGGGEFVSFLSAETIDQELIVRSAQCHALMPMMQFSVAPWRILDKEHFEAVKKAVEIRSKFIPLIMEFAEQSAISGEPIVRSMEYVFPHQGYELVKNQFMLGDDILVAPILEKGAQHRNVILPKGKWKDELGVVYRGGRSVDIKVSLERLPYFKRLK</sequence>
<evidence type="ECO:0000256" key="1">
    <source>
        <dbReference type="ARBA" id="ARBA00007806"/>
    </source>
</evidence>
<feature type="domain" description="Glycosyl hydrolase family 31 C-terminal" evidence="7">
    <location>
        <begin position="449"/>
        <end position="528"/>
    </location>
</feature>
<proteinExistence type="inferred from homology"/>
<evidence type="ECO:0000259" key="7">
    <source>
        <dbReference type="Pfam" id="PF21365"/>
    </source>
</evidence>
<comment type="similarity">
    <text evidence="1 4">Belongs to the glycosyl hydrolase 31 family.</text>
</comment>
<dbReference type="InterPro" id="IPR050985">
    <property type="entry name" value="Alpha-glycosidase_related"/>
</dbReference>
<evidence type="ECO:0000256" key="3">
    <source>
        <dbReference type="ARBA" id="ARBA00023295"/>
    </source>
</evidence>
<feature type="signal peptide" evidence="5">
    <location>
        <begin position="1"/>
        <end position="23"/>
    </location>
</feature>
<evidence type="ECO:0000313" key="9">
    <source>
        <dbReference type="EMBL" id="PWK22548.1"/>
    </source>
</evidence>
<dbReference type="Proteomes" id="UP000651837">
    <property type="component" value="Unassembled WGS sequence"/>
</dbReference>
<evidence type="ECO:0000256" key="4">
    <source>
        <dbReference type="RuleBase" id="RU361185"/>
    </source>
</evidence>
<dbReference type="PANTHER" id="PTHR43053">
    <property type="entry name" value="GLYCOSIDASE FAMILY 31"/>
    <property type="match status" value="1"/>
</dbReference>
<evidence type="ECO:0000313" key="8">
    <source>
        <dbReference type="EMBL" id="MBD1261649.1"/>
    </source>
</evidence>
<dbReference type="Gene3D" id="2.60.40.1180">
    <property type="entry name" value="Golgi alpha-mannosidase II"/>
    <property type="match status" value="1"/>
</dbReference>
<dbReference type="SUPFAM" id="SSF51445">
    <property type="entry name" value="(Trans)glycosidases"/>
    <property type="match status" value="1"/>
</dbReference>
<feature type="chain" id="PRO_5016321690" evidence="5">
    <location>
        <begin position="24"/>
        <end position="530"/>
    </location>
</feature>
<evidence type="ECO:0000313" key="11">
    <source>
        <dbReference type="Proteomes" id="UP000651837"/>
    </source>
</evidence>
<dbReference type="SUPFAM" id="SSF51011">
    <property type="entry name" value="Glycosyl hydrolase domain"/>
    <property type="match status" value="1"/>
</dbReference>
<feature type="domain" description="Glycoside hydrolase family 31 TIM barrel" evidence="6">
    <location>
        <begin position="150"/>
        <end position="438"/>
    </location>
</feature>
<dbReference type="AlphaFoldDB" id="A0A316DYP4"/>
<dbReference type="InterPro" id="IPR000322">
    <property type="entry name" value="Glyco_hydro_31_TIM"/>
</dbReference>
<dbReference type="InterPro" id="IPR017853">
    <property type="entry name" value="GH"/>
</dbReference>
<gene>
    <name evidence="8" type="ORF">HZY62_13675</name>
    <name evidence="9" type="ORF">LX92_03023</name>
</gene>
<protein>
    <submittedName>
        <fullName evidence="9">Alpha-glucosidase</fullName>
    </submittedName>
    <submittedName>
        <fullName evidence="8">Glycoside hydrolase</fullName>
    </submittedName>
</protein>
<accession>A0A316DYP4</accession>
<evidence type="ECO:0000313" key="10">
    <source>
        <dbReference type="Proteomes" id="UP000245667"/>
    </source>
</evidence>
<dbReference type="InterPro" id="IPR013780">
    <property type="entry name" value="Glyco_hydro_b"/>
</dbReference>
<dbReference type="RefSeq" id="WP_109652277.1">
    <property type="nucleotide sequence ID" value="NZ_JACWLN010000006.1"/>
</dbReference>
<dbReference type="Pfam" id="PF21365">
    <property type="entry name" value="Glyco_hydro_31_3rd"/>
    <property type="match status" value="1"/>
</dbReference>